<name>A0A9D4HJI9_DREPO</name>
<protein>
    <submittedName>
        <fullName evidence="2">Uncharacterized protein</fullName>
    </submittedName>
</protein>
<dbReference type="Proteomes" id="UP000828390">
    <property type="component" value="Unassembled WGS sequence"/>
</dbReference>
<dbReference type="EMBL" id="JAIWYP010000013">
    <property type="protein sequence ID" value="KAH3719778.1"/>
    <property type="molecule type" value="Genomic_DNA"/>
</dbReference>
<evidence type="ECO:0000256" key="1">
    <source>
        <dbReference type="SAM" id="MobiDB-lite"/>
    </source>
</evidence>
<sequence length="174" mass="18926">MLADTAFQATQTSSVVTPDIVSLLSTPPSTSSCLVSPVLREALVYPKAPETLKPVRKTLLKTLPDNQTSTESIRTMSLKQLEKITKFTERELKAKVAYLKKQAQISKKNEQKKGGSAANPKKGKGPLKGEGCLKRKVENVVPQEETSGSSMSKDFCKACLTTWVEDIASGENLL</sequence>
<keyword evidence="3" id="KW-1185">Reference proteome</keyword>
<reference evidence="2" key="2">
    <citation type="submission" date="2020-11" db="EMBL/GenBank/DDBJ databases">
        <authorList>
            <person name="McCartney M.A."/>
            <person name="Auch B."/>
            <person name="Kono T."/>
            <person name="Mallez S."/>
            <person name="Becker A."/>
            <person name="Gohl D.M."/>
            <person name="Silverstein K.A.T."/>
            <person name="Koren S."/>
            <person name="Bechman K.B."/>
            <person name="Herman A."/>
            <person name="Abrahante J.E."/>
            <person name="Garbe J."/>
        </authorList>
    </citation>
    <scope>NUCLEOTIDE SEQUENCE</scope>
    <source>
        <strain evidence="2">Duluth1</strain>
        <tissue evidence="2">Whole animal</tissue>
    </source>
</reference>
<organism evidence="2 3">
    <name type="scientific">Dreissena polymorpha</name>
    <name type="common">Zebra mussel</name>
    <name type="synonym">Mytilus polymorpha</name>
    <dbReference type="NCBI Taxonomy" id="45954"/>
    <lineage>
        <taxon>Eukaryota</taxon>
        <taxon>Metazoa</taxon>
        <taxon>Spiralia</taxon>
        <taxon>Lophotrochozoa</taxon>
        <taxon>Mollusca</taxon>
        <taxon>Bivalvia</taxon>
        <taxon>Autobranchia</taxon>
        <taxon>Heteroconchia</taxon>
        <taxon>Euheterodonta</taxon>
        <taxon>Imparidentia</taxon>
        <taxon>Neoheterodontei</taxon>
        <taxon>Myida</taxon>
        <taxon>Dreissenoidea</taxon>
        <taxon>Dreissenidae</taxon>
        <taxon>Dreissena</taxon>
    </lineage>
</organism>
<proteinExistence type="predicted"/>
<comment type="caution">
    <text evidence="2">The sequence shown here is derived from an EMBL/GenBank/DDBJ whole genome shotgun (WGS) entry which is preliminary data.</text>
</comment>
<accession>A0A9D4HJI9</accession>
<evidence type="ECO:0000313" key="3">
    <source>
        <dbReference type="Proteomes" id="UP000828390"/>
    </source>
</evidence>
<feature type="region of interest" description="Disordered" evidence="1">
    <location>
        <begin position="105"/>
        <end position="152"/>
    </location>
</feature>
<dbReference type="AlphaFoldDB" id="A0A9D4HJI9"/>
<reference evidence="2" key="1">
    <citation type="journal article" date="2019" name="bioRxiv">
        <title>The Genome of the Zebra Mussel, Dreissena polymorpha: A Resource for Invasive Species Research.</title>
        <authorList>
            <person name="McCartney M.A."/>
            <person name="Auch B."/>
            <person name="Kono T."/>
            <person name="Mallez S."/>
            <person name="Zhang Y."/>
            <person name="Obille A."/>
            <person name="Becker A."/>
            <person name="Abrahante J.E."/>
            <person name="Garbe J."/>
            <person name="Badalamenti J.P."/>
            <person name="Herman A."/>
            <person name="Mangelson H."/>
            <person name="Liachko I."/>
            <person name="Sullivan S."/>
            <person name="Sone E.D."/>
            <person name="Koren S."/>
            <person name="Silverstein K.A.T."/>
            <person name="Beckman K.B."/>
            <person name="Gohl D.M."/>
        </authorList>
    </citation>
    <scope>NUCLEOTIDE SEQUENCE</scope>
    <source>
        <strain evidence="2">Duluth1</strain>
        <tissue evidence="2">Whole animal</tissue>
    </source>
</reference>
<gene>
    <name evidence="2" type="ORF">DPMN_062651</name>
</gene>
<evidence type="ECO:0000313" key="2">
    <source>
        <dbReference type="EMBL" id="KAH3719778.1"/>
    </source>
</evidence>